<accession>A0ABR6TLE7</accession>
<name>A0ABR6TLE7_9FIRM</name>
<reference evidence="1 2" key="1">
    <citation type="submission" date="2020-05" db="EMBL/GenBank/DDBJ databases">
        <title>Draft genome of xy-202 and genomic insight in genome of the genus Peptostreptococcus.</title>
        <authorList>
            <person name="Zhang Z."/>
        </authorList>
    </citation>
    <scope>NUCLEOTIDE SEQUENCE [LARGE SCALE GENOMIC DNA]</scope>
    <source>
        <strain evidence="1 2">DSM 27025</strain>
    </source>
</reference>
<protein>
    <submittedName>
        <fullName evidence="1">Iron-only hydrogenase system regulator</fullName>
    </submittedName>
</protein>
<dbReference type="InterPro" id="IPR045865">
    <property type="entry name" value="ACT-like_dom_sf"/>
</dbReference>
<dbReference type="Gene3D" id="3.30.70.1150">
    <property type="entry name" value="ACT-like. Chain A, domain 2"/>
    <property type="match status" value="1"/>
</dbReference>
<dbReference type="NCBIfam" id="TIGR03959">
    <property type="entry name" value="hyd_TM1266"/>
    <property type="match status" value="1"/>
</dbReference>
<evidence type="ECO:0000313" key="2">
    <source>
        <dbReference type="Proteomes" id="UP000713904"/>
    </source>
</evidence>
<gene>
    <name evidence="1" type="ORF">HLB29_05955</name>
</gene>
<dbReference type="Pfam" id="PF21699">
    <property type="entry name" value="TM1266-like"/>
    <property type="match status" value="1"/>
</dbReference>
<evidence type="ECO:0000313" key="1">
    <source>
        <dbReference type="EMBL" id="MBC2576226.1"/>
    </source>
</evidence>
<keyword evidence="2" id="KW-1185">Reference proteome</keyword>
<sequence length="86" mass="9269">MESNRVAVISAVLDDPVKCQVEFNKVVSQSKDIVRGRMGIPFLEEGISVVCLTVMGTMDEINSLTGKLGSIDSVNVKTAISKKEVL</sequence>
<dbReference type="InterPro" id="IPR023860">
    <property type="entry name" value="FeFe-hyd_TM1266"/>
</dbReference>
<dbReference type="Proteomes" id="UP000713904">
    <property type="component" value="Unassembled WGS sequence"/>
</dbReference>
<dbReference type="RefSeq" id="WP_185624242.1">
    <property type="nucleotide sequence ID" value="NZ_JABGBW010000003.1"/>
</dbReference>
<dbReference type="EMBL" id="JABGBW010000003">
    <property type="protein sequence ID" value="MBC2576226.1"/>
    <property type="molecule type" value="Genomic_DNA"/>
</dbReference>
<organism evidence="1 2">
    <name type="scientific">Peptostreptococcus canis</name>
    <dbReference type="NCBI Taxonomy" id="1159213"/>
    <lineage>
        <taxon>Bacteria</taxon>
        <taxon>Bacillati</taxon>
        <taxon>Bacillota</taxon>
        <taxon>Clostridia</taxon>
        <taxon>Peptostreptococcales</taxon>
        <taxon>Peptostreptococcaceae</taxon>
        <taxon>Peptostreptococcus</taxon>
    </lineage>
</organism>
<dbReference type="SUPFAM" id="SSF55021">
    <property type="entry name" value="ACT-like"/>
    <property type="match status" value="1"/>
</dbReference>
<dbReference type="InterPro" id="IPR027271">
    <property type="entry name" value="Acetolactate_synth/TF_NikR_C"/>
</dbReference>
<comment type="caution">
    <text evidence="1">The sequence shown here is derived from an EMBL/GenBank/DDBJ whole genome shotgun (WGS) entry which is preliminary data.</text>
</comment>
<proteinExistence type="predicted"/>